<organism evidence="1 2">
    <name type="scientific">Metarhizobium album</name>
    <dbReference type="NCBI Taxonomy" id="2182425"/>
    <lineage>
        <taxon>Bacteria</taxon>
        <taxon>Pseudomonadati</taxon>
        <taxon>Pseudomonadota</taxon>
        <taxon>Alphaproteobacteria</taxon>
        <taxon>Hyphomicrobiales</taxon>
        <taxon>Rhizobiaceae</taxon>
        <taxon>Metarhizobium</taxon>
    </lineage>
</organism>
<name>A0A2U2DGW1_9HYPH</name>
<protein>
    <submittedName>
        <fullName evidence="1">Uncharacterized protein</fullName>
    </submittedName>
</protein>
<dbReference type="Gene3D" id="1.10.10.1920">
    <property type="match status" value="1"/>
</dbReference>
<dbReference type="EMBL" id="QFBC01000024">
    <property type="protein sequence ID" value="PWE52540.1"/>
    <property type="molecule type" value="Genomic_DNA"/>
</dbReference>
<reference evidence="1 2" key="1">
    <citation type="submission" date="2018-05" db="EMBL/GenBank/DDBJ databases">
        <title>The draft genome of strain NS-104.</title>
        <authorList>
            <person name="Hang P."/>
            <person name="Jiang J."/>
        </authorList>
    </citation>
    <scope>NUCLEOTIDE SEQUENCE [LARGE SCALE GENOMIC DNA]</scope>
    <source>
        <strain evidence="1 2">NS-104</strain>
    </source>
</reference>
<dbReference type="Proteomes" id="UP000245252">
    <property type="component" value="Unassembled WGS sequence"/>
</dbReference>
<gene>
    <name evidence="1" type="ORF">DEM27_30720</name>
</gene>
<dbReference type="InterPro" id="IPR048532">
    <property type="entry name" value="ea8_5-like_sf"/>
</dbReference>
<proteinExistence type="predicted"/>
<dbReference type="RefSeq" id="WP_109462054.1">
    <property type="nucleotide sequence ID" value="NZ_QFBC01000024.1"/>
</dbReference>
<dbReference type="AlphaFoldDB" id="A0A2U2DGW1"/>
<sequence>MSGSIDEGRKLRTQAMIICKQVNYLSTCSIHGTYWVKNEAAQTDALRLANWMVSHGRTVCDREQLIDSILLLGRNAGLDCEMCSRQSEGLQDFS</sequence>
<accession>A0A2U2DGW1</accession>
<evidence type="ECO:0000313" key="2">
    <source>
        <dbReference type="Proteomes" id="UP000245252"/>
    </source>
</evidence>
<evidence type="ECO:0000313" key="1">
    <source>
        <dbReference type="EMBL" id="PWE52540.1"/>
    </source>
</evidence>
<keyword evidence="2" id="KW-1185">Reference proteome</keyword>
<comment type="caution">
    <text evidence="1">The sequence shown here is derived from an EMBL/GenBank/DDBJ whole genome shotgun (WGS) entry which is preliminary data.</text>
</comment>